<sequence length="62" mass="7311">MKTLNEKEIEKIKKEIALEFPNDIALQQIHIARKIITKEAKKKGLKYLDYIKLITKDMKAIQ</sequence>
<gene>
    <name evidence="1" type="ORF">LCGC14_0718750</name>
</gene>
<proteinExistence type="predicted"/>
<reference evidence="1" key="1">
    <citation type="journal article" date="2015" name="Nature">
        <title>Complex archaea that bridge the gap between prokaryotes and eukaryotes.</title>
        <authorList>
            <person name="Spang A."/>
            <person name="Saw J.H."/>
            <person name="Jorgensen S.L."/>
            <person name="Zaremba-Niedzwiedzka K."/>
            <person name="Martijn J."/>
            <person name="Lind A.E."/>
            <person name="van Eijk R."/>
            <person name="Schleper C."/>
            <person name="Guy L."/>
            <person name="Ettema T.J."/>
        </authorList>
    </citation>
    <scope>NUCLEOTIDE SEQUENCE</scope>
</reference>
<comment type="caution">
    <text evidence="1">The sequence shown here is derived from an EMBL/GenBank/DDBJ whole genome shotgun (WGS) entry which is preliminary data.</text>
</comment>
<accession>A0A0F9QD22</accession>
<dbReference type="EMBL" id="LAZR01001618">
    <property type="protein sequence ID" value="KKN41880.1"/>
    <property type="molecule type" value="Genomic_DNA"/>
</dbReference>
<dbReference type="AlphaFoldDB" id="A0A0F9QD22"/>
<evidence type="ECO:0000313" key="1">
    <source>
        <dbReference type="EMBL" id="KKN41880.1"/>
    </source>
</evidence>
<organism evidence="1">
    <name type="scientific">marine sediment metagenome</name>
    <dbReference type="NCBI Taxonomy" id="412755"/>
    <lineage>
        <taxon>unclassified sequences</taxon>
        <taxon>metagenomes</taxon>
        <taxon>ecological metagenomes</taxon>
    </lineage>
</organism>
<protein>
    <submittedName>
        <fullName evidence="1">Uncharacterized protein</fullName>
    </submittedName>
</protein>
<name>A0A0F9QD22_9ZZZZ</name>